<dbReference type="InterPro" id="IPR020846">
    <property type="entry name" value="MFS_dom"/>
</dbReference>
<feature type="transmembrane region" description="Helical" evidence="7">
    <location>
        <begin position="127"/>
        <end position="146"/>
    </location>
</feature>
<feature type="transmembrane region" description="Helical" evidence="7">
    <location>
        <begin position="377"/>
        <end position="397"/>
    </location>
</feature>
<sequence length="551" mass="59791">MSDALILDGITNVPARLDRLKWDDWHTRAVTALGISWALDGLQVTLFASLSGAIHESAKNGFLALSETQIGSAASVYLVGAICGALSFGWLADRMGRKRLFFVTLSIYMLASVASGCAWNFYSFVFFRALTGAGIGGEYAAINSAIQELAPADRRGRTDLAVNGTFWGGAFIGAIMSLVVLDPALIPPEIGWRLAFVISGLLSLTVIWLRHHLTESPRWLIVRGRLEEAESILEEIERAVQSRRGALPPLGYGPMALRLRGHVGIFEIGAVLMDCYRDRAVLGLVLMACQAFFYNAVFFTYSLMLMRIFHVEARHVGWYILPLAFGNLAGPLLLGRFFDTIGRRPMIIATYGIAGVMMMVTSLAFGEGWFSAWTLTAVWSLIFFFASAAASAAYLTVGESFPLEMRATAIALFYAAGTFIGGVIGPPLFGRIIQVGRSEDLMWGYLVSAALMLIAAATEWRLGFVAEKKPLEHVAPPLSSVPSDHCNMRIPGKIRLRKGEGRPFVFVLLVATAGGWLANWSGSLSESVGVTCGAALGALLARCPRPNFSRD</sequence>
<evidence type="ECO:0000256" key="1">
    <source>
        <dbReference type="ARBA" id="ARBA00004141"/>
    </source>
</evidence>
<feature type="transmembrane region" description="Helical" evidence="7">
    <location>
        <begin position="192"/>
        <end position="209"/>
    </location>
</feature>
<comment type="similarity">
    <text evidence="2">Belongs to the major facilitator superfamily. Sugar transporter (TC 2.A.1.1) family.</text>
</comment>
<name>A0ABT9DVR7_9PROT</name>
<feature type="transmembrane region" description="Helical" evidence="7">
    <location>
        <begin position="281"/>
        <end position="304"/>
    </location>
</feature>
<gene>
    <name evidence="9" type="ORF">Q7A36_06505</name>
</gene>
<feature type="transmembrane region" description="Helical" evidence="7">
    <location>
        <begin position="346"/>
        <end position="365"/>
    </location>
</feature>
<dbReference type="InterPro" id="IPR005828">
    <property type="entry name" value="MFS_sugar_transport-like"/>
</dbReference>
<dbReference type="InterPro" id="IPR036259">
    <property type="entry name" value="MFS_trans_sf"/>
</dbReference>
<evidence type="ECO:0000256" key="4">
    <source>
        <dbReference type="ARBA" id="ARBA00022692"/>
    </source>
</evidence>
<feature type="transmembrane region" description="Helical" evidence="7">
    <location>
        <begin position="409"/>
        <end position="429"/>
    </location>
</feature>
<dbReference type="PANTHER" id="PTHR23511">
    <property type="entry name" value="SYNAPTIC VESICLE GLYCOPROTEIN 2"/>
    <property type="match status" value="1"/>
</dbReference>
<accession>A0ABT9DVR7</accession>
<keyword evidence="6 7" id="KW-0472">Membrane</keyword>
<dbReference type="PROSITE" id="PS50850">
    <property type="entry name" value="MFS"/>
    <property type="match status" value="1"/>
</dbReference>
<dbReference type="CDD" id="cd17316">
    <property type="entry name" value="MFS_SV2_like"/>
    <property type="match status" value="1"/>
</dbReference>
<evidence type="ECO:0000256" key="7">
    <source>
        <dbReference type="SAM" id="Phobius"/>
    </source>
</evidence>
<feature type="transmembrane region" description="Helical" evidence="7">
    <location>
        <begin position="441"/>
        <end position="460"/>
    </location>
</feature>
<proteinExistence type="inferred from homology"/>
<dbReference type="RefSeq" id="WP_305102858.1">
    <property type="nucleotide sequence ID" value="NZ_JAUTWS010000005.1"/>
</dbReference>
<evidence type="ECO:0000313" key="9">
    <source>
        <dbReference type="EMBL" id="MDO9707987.1"/>
    </source>
</evidence>
<dbReference type="Gene3D" id="1.20.1250.20">
    <property type="entry name" value="MFS general substrate transporter like domains"/>
    <property type="match status" value="1"/>
</dbReference>
<dbReference type="Pfam" id="PF00083">
    <property type="entry name" value="Sugar_tr"/>
    <property type="match status" value="1"/>
</dbReference>
<evidence type="ECO:0000256" key="5">
    <source>
        <dbReference type="ARBA" id="ARBA00022989"/>
    </source>
</evidence>
<dbReference type="PANTHER" id="PTHR23511:SF34">
    <property type="entry name" value="SYNAPTIC VESICLE GLYCOPROTEIN 2"/>
    <property type="match status" value="1"/>
</dbReference>
<evidence type="ECO:0000259" key="8">
    <source>
        <dbReference type="PROSITE" id="PS50850"/>
    </source>
</evidence>
<evidence type="ECO:0000256" key="2">
    <source>
        <dbReference type="ARBA" id="ARBA00010992"/>
    </source>
</evidence>
<evidence type="ECO:0000313" key="10">
    <source>
        <dbReference type="Proteomes" id="UP001243009"/>
    </source>
</evidence>
<dbReference type="SUPFAM" id="SSF103473">
    <property type="entry name" value="MFS general substrate transporter"/>
    <property type="match status" value="1"/>
</dbReference>
<feature type="transmembrane region" description="Helical" evidence="7">
    <location>
        <begin position="74"/>
        <end position="93"/>
    </location>
</feature>
<feature type="domain" description="Major facilitator superfamily (MFS) profile" evidence="8">
    <location>
        <begin position="29"/>
        <end position="467"/>
    </location>
</feature>
<feature type="transmembrane region" description="Helical" evidence="7">
    <location>
        <begin position="100"/>
        <end position="121"/>
    </location>
</feature>
<comment type="caution">
    <text evidence="9">The sequence shown here is derived from an EMBL/GenBank/DDBJ whole genome shotgun (WGS) entry which is preliminary data.</text>
</comment>
<feature type="transmembrane region" description="Helical" evidence="7">
    <location>
        <begin position="29"/>
        <end position="54"/>
    </location>
</feature>
<reference evidence="9 10" key="1">
    <citation type="submission" date="2023-08" db="EMBL/GenBank/DDBJ databases">
        <title>The draft genome sequence of Paracraurococcus sp. LOR1-02.</title>
        <authorList>
            <person name="Kingkaew E."/>
            <person name="Tanasupawat S."/>
        </authorList>
    </citation>
    <scope>NUCLEOTIDE SEQUENCE [LARGE SCALE GENOMIC DNA]</scope>
    <source>
        <strain evidence="9 10">LOR1-02</strain>
    </source>
</reference>
<organism evidence="9 10">
    <name type="scientific">Paracraurococcus lichenis</name>
    <dbReference type="NCBI Taxonomy" id="3064888"/>
    <lineage>
        <taxon>Bacteria</taxon>
        <taxon>Pseudomonadati</taxon>
        <taxon>Pseudomonadota</taxon>
        <taxon>Alphaproteobacteria</taxon>
        <taxon>Acetobacterales</taxon>
        <taxon>Roseomonadaceae</taxon>
        <taxon>Paracraurococcus</taxon>
    </lineage>
</organism>
<feature type="transmembrane region" description="Helical" evidence="7">
    <location>
        <begin position="503"/>
        <end position="521"/>
    </location>
</feature>
<dbReference type="Proteomes" id="UP001243009">
    <property type="component" value="Unassembled WGS sequence"/>
</dbReference>
<keyword evidence="5 7" id="KW-1133">Transmembrane helix</keyword>
<evidence type="ECO:0000256" key="6">
    <source>
        <dbReference type="ARBA" id="ARBA00023136"/>
    </source>
</evidence>
<protein>
    <submittedName>
        <fullName evidence="9">MFS transporter</fullName>
    </submittedName>
</protein>
<dbReference type="EMBL" id="JAUTWS010000005">
    <property type="protein sequence ID" value="MDO9707987.1"/>
    <property type="molecule type" value="Genomic_DNA"/>
</dbReference>
<keyword evidence="4 7" id="KW-0812">Transmembrane</keyword>
<evidence type="ECO:0000256" key="3">
    <source>
        <dbReference type="ARBA" id="ARBA00022448"/>
    </source>
</evidence>
<keyword evidence="3" id="KW-0813">Transport</keyword>
<comment type="subcellular location">
    <subcellularLocation>
        <location evidence="1">Membrane</location>
        <topology evidence="1">Multi-pass membrane protein</topology>
    </subcellularLocation>
</comment>
<keyword evidence="10" id="KW-1185">Reference proteome</keyword>
<feature type="transmembrane region" description="Helical" evidence="7">
    <location>
        <begin position="166"/>
        <end position="186"/>
    </location>
</feature>
<feature type="transmembrane region" description="Helical" evidence="7">
    <location>
        <begin position="316"/>
        <end position="334"/>
    </location>
</feature>